<organism evidence="2 3">
    <name type="scientific">Extremus antarcticus</name>
    <dbReference type="NCBI Taxonomy" id="702011"/>
    <lineage>
        <taxon>Eukaryota</taxon>
        <taxon>Fungi</taxon>
        <taxon>Dikarya</taxon>
        <taxon>Ascomycota</taxon>
        <taxon>Pezizomycotina</taxon>
        <taxon>Dothideomycetes</taxon>
        <taxon>Dothideomycetidae</taxon>
        <taxon>Mycosphaerellales</taxon>
        <taxon>Extremaceae</taxon>
        <taxon>Extremus</taxon>
    </lineage>
</organism>
<protein>
    <submittedName>
        <fullName evidence="2">Uncharacterized protein</fullName>
    </submittedName>
</protein>
<evidence type="ECO:0000313" key="3">
    <source>
        <dbReference type="Proteomes" id="UP001271007"/>
    </source>
</evidence>
<comment type="caution">
    <text evidence="2">The sequence shown here is derived from an EMBL/GenBank/DDBJ whole genome shotgun (WGS) entry which is preliminary data.</text>
</comment>
<evidence type="ECO:0000256" key="1">
    <source>
        <dbReference type="SAM" id="MobiDB-lite"/>
    </source>
</evidence>
<evidence type="ECO:0000313" key="2">
    <source>
        <dbReference type="EMBL" id="KAK3050269.1"/>
    </source>
</evidence>
<keyword evidence="3" id="KW-1185">Reference proteome</keyword>
<proteinExistence type="predicted"/>
<reference evidence="2" key="1">
    <citation type="submission" date="2023-04" db="EMBL/GenBank/DDBJ databases">
        <title>Black Yeasts Isolated from many extreme environments.</title>
        <authorList>
            <person name="Coleine C."/>
            <person name="Stajich J.E."/>
            <person name="Selbmann L."/>
        </authorList>
    </citation>
    <scope>NUCLEOTIDE SEQUENCE</scope>
    <source>
        <strain evidence="2">CCFEE 5312</strain>
    </source>
</reference>
<dbReference type="AlphaFoldDB" id="A0AAJ0DAR6"/>
<feature type="compositionally biased region" description="Basic and acidic residues" evidence="1">
    <location>
        <begin position="292"/>
        <end position="302"/>
    </location>
</feature>
<gene>
    <name evidence="2" type="ORF">LTR09_008418</name>
</gene>
<dbReference type="Proteomes" id="UP001271007">
    <property type="component" value="Unassembled WGS sequence"/>
</dbReference>
<sequence>MHGIWTRCTTSSLRPTKQRKTTENSYEIHQAVKELVHVPFSIFHGIEKLHGPQNWVPWLRSVMLKAWQFDCEGLIDGTDYRVTIEPKMSYGEHNDCVYRNAVFVKKTKVMLPALKNIVDHRLLRHIKNLTNIQEAITILDGLCVLEGSTHIDDHFDSLGQMNFDESYSTFQEFLTAFDDAIEYGNLLRYKIQHPLLTDDDKQELFMRTIKDRFGPWLAQMEEAYSVGGRGRGRLRLITFREISTKAEEWWESQHDSTVRGAGSGRKKRQAEENSSQTFKYRRRNDGSTSNGRRSDAFVKHEQTSISDSAMLEPERSTPPPKAELDEVPPRESSTMTELRRNVAAGEVDQRAMTTGIGLFELPPELRQYCSSGEDVHQDSLAAEHKYASD</sequence>
<dbReference type="EMBL" id="JAWDJX010000033">
    <property type="protein sequence ID" value="KAK3050269.1"/>
    <property type="molecule type" value="Genomic_DNA"/>
</dbReference>
<feature type="region of interest" description="Disordered" evidence="1">
    <location>
        <begin position="250"/>
        <end position="336"/>
    </location>
</feature>
<name>A0AAJ0DAR6_9PEZI</name>
<accession>A0AAJ0DAR6</accession>